<dbReference type="OrthoDB" id="1577640at2759"/>
<proteinExistence type="predicted"/>
<reference evidence="1" key="1">
    <citation type="submission" date="2016-03" db="EMBL/GenBank/DDBJ databases">
        <title>Draft genome sequence of Rosellinia necatrix.</title>
        <authorList>
            <person name="Kanematsu S."/>
        </authorList>
    </citation>
    <scope>NUCLEOTIDE SEQUENCE [LARGE SCALE GENOMIC DNA]</scope>
    <source>
        <strain evidence="1">W97</strain>
    </source>
</reference>
<protein>
    <submittedName>
        <fullName evidence="1">Putative ankyrin repeat-containing domain</fullName>
    </submittedName>
</protein>
<name>A0A1S8A8N2_ROSNE</name>
<dbReference type="AlphaFoldDB" id="A0A1S8A8N2"/>
<dbReference type="PANTHER" id="PTHR10039">
    <property type="entry name" value="AMELOGENIN"/>
    <property type="match status" value="1"/>
</dbReference>
<dbReference type="InterPro" id="IPR036770">
    <property type="entry name" value="Ankyrin_rpt-contain_sf"/>
</dbReference>
<evidence type="ECO:0000313" key="1">
    <source>
        <dbReference type="EMBL" id="GAW26417.1"/>
    </source>
</evidence>
<sequence>MADELREALSITPYEPSWMPDKMINNIYNTLKCCGSLVVIDEEELTARLIHQSVAQFLIEANEETHEWAPTPQEADHFIGEVVVTYLNYSSFEQRLSAKVASTIPVGDTPTKIMETALQPYGLVGQLALAYLQPNTRTKQDIGKALSEASSQYRRKYAVKESFKFLSYASENWLYHTRWIRPSSELYSLWRRLLNNPRFAEPPWSPNDHPPDDIVYDIHDEELEYMWRLSHRATWSIFYSRLPLLSTELRGRHGIKAFCSIMPYLTSLQSVNSNPKFSPEMGELLLRVATMFRASLVTDWLLRIRRWTMDDYCQIIRKAGVTEYKTIRWMMDRPSLLQLGTTMEPLVEIACANHDTQAVRSLIRRGANADLYQTQHPLVIASEALIHSDYSALMLYYLLHSCSLFPSAPSDIYFCLHKLCHTANLDFFNTSASKSEIRPWPWLSPSVFSEYLYHICLRGDYAMAKMLLTYASWSDWKMSLNDLLLAVLHSRSPVRHEVVQLLVQSDPKGSRQCLTDPWIRCVQLRDWASANYLVNRGFKVNNLLENEIQRQNILNLCIDSDDVDGVRFLVDHMGPSQFSPLVKCPTNSQLLFNDTTPLDIVLAKDIPNLQGLCKSMALVIPLASIRCPGPLTDSIIDVAMSWCQQILRTYFLSESQPIDLIEASPNYSIEFVRDLNTKTNALRLLGQLFKPLSCIHSKRRRLLDTLVDILRVYSAGVFAIWTMHNAILDGSAGPKARDTILKSSFLKLEVVKLAKIVLDLHMPRGKDEKEAESISEYIATHLVMTSRHLEGVIEYLLQWYGIRVFGFGLGSAVRDPVQELYSDPLVEAEALGEISQRHLQTAD</sequence>
<organism evidence="1">
    <name type="scientific">Rosellinia necatrix</name>
    <name type="common">White root-rot fungus</name>
    <dbReference type="NCBI Taxonomy" id="77044"/>
    <lineage>
        <taxon>Eukaryota</taxon>
        <taxon>Fungi</taxon>
        <taxon>Dikarya</taxon>
        <taxon>Ascomycota</taxon>
        <taxon>Pezizomycotina</taxon>
        <taxon>Sordariomycetes</taxon>
        <taxon>Xylariomycetidae</taxon>
        <taxon>Xylariales</taxon>
        <taxon>Xylariaceae</taxon>
        <taxon>Rosellinia</taxon>
    </lineage>
</organism>
<dbReference type="Proteomes" id="UP000054516">
    <property type="component" value="Unassembled WGS sequence"/>
</dbReference>
<evidence type="ECO:0000313" key="2">
    <source>
        <dbReference type="Proteomes" id="UP000054516"/>
    </source>
</evidence>
<dbReference type="STRING" id="77044.A0A1S8A8N2"/>
<dbReference type="Gene3D" id="1.25.40.20">
    <property type="entry name" value="Ankyrin repeat-containing domain"/>
    <property type="match status" value="1"/>
</dbReference>
<dbReference type="EMBL" id="DF977476">
    <property type="protein sequence ID" value="GAW26417.1"/>
    <property type="molecule type" value="Genomic_DNA"/>
</dbReference>
<accession>A0A1S8A8N2</accession>
<dbReference type="PANTHER" id="PTHR10039:SF10">
    <property type="entry name" value="NACHT DOMAIN-CONTAINING PROTEIN"/>
    <property type="match status" value="1"/>
</dbReference>
<gene>
    <name evidence="1" type="ORF">SAMD00023353_3100320</name>
</gene>
<keyword evidence="2" id="KW-1185">Reference proteome</keyword>